<dbReference type="InterPro" id="IPR051207">
    <property type="entry name" value="ComplexI_NDUFA9_subunit"/>
</dbReference>
<name>A0A9W8APV3_9FUNG</name>
<gene>
    <name evidence="2" type="primary">EFM5_2</name>
    <name evidence="2" type="ORF">IWQ62_006036</name>
</gene>
<dbReference type="SUPFAM" id="SSF51735">
    <property type="entry name" value="NAD(P)-binding Rossmann-fold domains"/>
    <property type="match status" value="1"/>
</dbReference>
<dbReference type="Pfam" id="PF13460">
    <property type="entry name" value="NAD_binding_10"/>
    <property type="match status" value="1"/>
</dbReference>
<dbReference type="GO" id="GO:0005739">
    <property type="term" value="C:mitochondrion"/>
    <property type="evidence" value="ECO:0007669"/>
    <property type="project" value="TreeGrafter"/>
</dbReference>
<accession>A0A9W8APV3</accession>
<dbReference type="Proteomes" id="UP001150925">
    <property type="component" value="Unassembled WGS sequence"/>
</dbReference>
<organism evidence="2 3">
    <name type="scientific">Dispira parvispora</name>
    <dbReference type="NCBI Taxonomy" id="1520584"/>
    <lineage>
        <taxon>Eukaryota</taxon>
        <taxon>Fungi</taxon>
        <taxon>Fungi incertae sedis</taxon>
        <taxon>Zoopagomycota</taxon>
        <taxon>Kickxellomycotina</taxon>
        <taxon>Dimargaritomycetes</taxon>
        <taxon>Dimargaritales</taxon>
        <taxon>Dimargaritaceae</taxon>
        <taxon>Dispira</taxon>
    </lineage>
</organism>
<evidence type="ECO:0000313" key="2">
    <source>
        <dbReference type="EMBL" id="KAJ1953257.1"/>
    </source>
</evidence>
<dbReference type="InterPro" id="IPR016040">
    <property type="entry name" value="NAD(P)-bd_dom"/>
</dbReference>
<dbReference type="PANTHER" id="PTHR12126:SF11">
    <property type="entry name" value="NADH DEHYDROGENASE [UBIQUINONE] 1 ALPHA SUBCOMPLEX SUBUNIT 9, MITOCHONDRIAL"/>
    <property type="match status" value="1"/>
</dbReference>
<dbReference type="EMBL" id="JANBPY010002926">
    <property type="protein sequence ID" value="KAJ1953257.1"/>
    <property type="molecule type" value="Genomic_DNA"/>
</dbReference>
<dbReference type="GO" id="GO:0044877">
    <property type="term" value="F:protein-containing complex binding"/>
    <property type="evidence" value="ECO:0007669"/>
    <property type="project" value="TreeGrafter"/>
</dbReference>
<sequence length="387" mass="43354">MLVETTATGLFKQGLGRVPLRSSSMLLLSTVHKRYASDVTVRTRNSQPIVRQGLSGRSSVSGHVATVFGATGFLGRYVVNRLGKRGTKVVLPYRCHEDNKRHLKPMGDLGQMVFMDYDVRNYDQILEAVEHSDIVYNLIGRNYPTKNFSFQNVNVDAARAVAKACQEVGVPRLVHLSALGAQQGSTSQFLHTKALGEVAVREEFPDATIVRPGTLVGYESDLLFRIGFFRKMLPIVNHGQQILRPVDAVDVALALEVMMDEESTAGQIYEMYGPKPYTYQDIVNICSNIFREKVNTINIPKPIMKAATGALQYWIYPQLSPDEVERMFIDQVPSTDAHVKTLANLGIEPRLLELTILPYIRHFRKAAFNDIGLDSDKARTFGKHHVY</sequence>
<dbReference type="OrthoDB" id="275457at2759"/>
<dbReference type="AlphaFoldDB" id="A0A9W8APV3"/>
<reference evidence="2" key="1">
    <citation type="submission" date="2022-07" db="EMBL/GenBank/DDBJ databases">
        <title>Phylogenomic reconstructions and comparative analyses of Kickxellomycotina fungi.</title>
        <authorList>
            <person name="Reynolds N.K."/>
            <person name="Stajich J.E."/>
            <person name="Barry K."/>
            <person name="Grigoriev I.V."/>
            <person name="Crous P."/>
            <person name="Smith M.E."/>
        </authorList>
    </citation>
    <scope>NUCLEOTIDE SEQUENCE</scope>
    <source>
        <strain evidence="2">RSA 1196</strain>
    </source>
</reference>
<comment type="caution">
    <text evidence="2">The sequence shown here is derived from an EMBL/GenBank/DDBJ whole genome shotgun (WGS) entry which is preliminary data.</text>
</comment>
<proteinExistence type="predicted"/>
<feature type="domain" description="NAD(P)-binding" evidence="1">
    <location>
        <begin position="69"/>
        <end position="215"/>
    </location>
</feature>
<evidence type="ECO:0000313" key="3">
    <source>
        <dbReference type="Proteomes" id="UP001150925"/>
    </source>
</evidence>
<evidence type="ECO:0000259" key="1">
    <source>
        <dbReference type="Pfam" id="PF13460"/>
    </source>
</evidence>
<dbReference type="PANTHER" id="PTHR12126">
    <property type="entry name" value="NADH-UBIQUINONE OXIDOREDUCTASE 39 KDA SUBUNIT-RELATED"/>
    <property type="match status" value="1"/>
</dbReference>
<keyword evidence="3" id="KW-1185">Reference proteome</keyword>
<dbReference type="InterPro" id="IPR036291">
    <property type="entry name" value="NAD(P)-bd_dom_sf"/>
</dbReference>
<protein>
    <submittedName>
        <fullName evidence="2">Protein-lysine N-methyltransferase efm5</fullName>
    </submittedName>
</protein>
<dbReference type="Gene3D" id="3.40.50.720">
    <property type="entry name" value="NAD(P)-binding Rossmann-like Domain"/>
    <property type="match status" value="1"/>
</dbReference>
<dbReference type="CDD" id="cd05271">
    <property type="entry name" value="NDUFA9_like_SDR_a"/>
    <property type="match status" value="1"/>
</dbReference>